<dbReference type="CDD" id="cd03258">
    <property type="entry name" value="ABC_MetN_methionine_transporter"/>
    <property type="match status" value="1"/>
</dbReference>
<dbReference type="Pfam" id="PF00005">
    <property type="entry name" value="ABC_tran"/>
    <property type="match status" value="1"/>
</dbReference>
<evidence type="ECO:0000256" key="2">
    <source>
        <dbReference type="ARBA" id="ARBA00022475"/>
    </source>
</evidence>
<evidence type="ECO:0000313" key="9">
    <source>
        <dbReference type="EMBL" id="MBM7658911.1"/>
    </source>
</evidence>
<sequence length="335" mass="37515">MIEFQDVSKIYHGKDSETVALKNVHLTIHDGEIYGVIGYSGAGKSTLIRMVNALETPSSGKVIVNGSDWSTCNKKQLRHFKKKIGMVFQHFNLLESKTVFANVAIPLILDGWSKDAIKKRVTELLDFVGLTDKVERYPNELSGGEKQRVGIARAIALNPEILLCDEATSALDPKTTEQILALLKRINQEYQITMLVITHEMGVIQKICQKVAVMEKGKIIEEGSVFDVFVHPKHPTTRDFVRTVIPDGLSDQLESFKNEKGQILKIEFADQTVSAPIINQLIKNFPVTVNILYANMSEIQGKRVGHMVIQLEGEQEAVNKAINYMKHLGIYLEEA</sequence>
<dbReference type="InterPro" id="IPR018449">
    <property type="entry name" value="NIL_domain"/>
</dbReference>
<evidence type="ECO:0000256" key="7">
    <source>
        <dbReference type="ARBA" id="ARBA00023136"/>
    </source>
</evidence>
<accession>A0ABS2QAT2</accession>
<dbReference type="PANTHER" id="PTHR43166">
    <property type="entry name" value="AMINO ACID IMPORT ATP-BINDING PROTEIN"/>
    <property type="match status" value="1"/>
</dbReference>
<dbReference type="PROSITE" id="PS50893">
    <property type="entry name" value="ABC_TRANSPORTER_2"/>
    <property type="match status" value="1"/>
</dbReference>
<dbReference type="GO" id="GO:0005524">
    <property type="term" value="F:ATP binding"/>
    <property type="evidence" value="ECO:0007669"/>
    <property type="project" value="UniProtKB-KW"/>
</dbReference>
<evidence type="ECO:0000256" key="3">
    <source>
        <dbReference type="ARBA" id="ARBA00022741"/>
    </source>
</evidence>
<dbReference type="GO" id="GO:0016874">
    <property type="term" value="F:ligase activity"/>
    <property type="evidence" value="ECO:0007669"/>
    <property type="project" value="UniProtKB-KW"/>
</dbReference>
<dbReference type="InterPro" id="IPR050086">
    <property type="entry name" value="MetN_ABC_transporter-like"/>
</dbReference>
<dbReference type="InterPro" id="IPR041701">
    <property type="entry name" value="MetN_ABC"/>
</dbReference>
<keyword evidence="7" id="KW-0472">Membrane</keyword>
<keyword evidence="2" id="KW-1003">Cell membrane</keyword>
<dbReference type="EMBL" id="JAFBEV010000027">
    <property type="protein sequence ID" value="MBM7658911.1"/>
    <property type="molecule type" value="Genomic_DNA"/>
</dbReference>
<feature type="domain" description="ABC transporter" evidence="8">
    <location>
        <begin position="2"/>
        <end position="241"/>
    </location>
</feature>
<keyword evidence="1" id="KW-0813">Transport</keyword>
<dbReference type="Gene3D" id="3.30.70.260">
    <property type="match status" value="1"/>
</dbReference>
<dbReference type="InterPro" id="IPR017871">
    <property type="entry name" value="ABC_transporter-like_CS"/>
</dbReference>
<dbReference type="PROSITE" id="PS00211">
    <property type="entry name" value="ABC_TRANSPORTER_1"/>
    <property type="match status" value="1"/>
</dbReference>
<dbReference type="InterPro" id="IPR003593">
    <property type="entry name" value="AAA+_ATPase"/>
</dbReference>
<evidence type="ECO:0000256" key="1">
    <source>
        <dbReference type="ARBA" id="ARBA00022448"/>
    </source>
</evidence>
<reference evidence="9 10" key="1">
    <citation type="submission" date="2021-01" db="EMBL/GenBank/DDBJ databases">
        <title>Genomic Encyclopedia of Type Strains, Phase IV (KMG-IV): sequencing the most valuable type-strain genomes for metagenomic binning, comparative biology and taxonomic classification.</title>
        <authorList>
            <person name="Goeker M."/>
        </authorList>
    </citation>
    <scope>NUCLEOTIDE SEQUENCE [LARGE SCALE GENOMIC DNA]</scope>
    <source>
        <strain evidence="9 10">DSM 100968</strain>
    </source>
</reference>
<dbReference type="SUPFAM" id="SSF52540">
    <property type="entry name" value="P-loop containing nucleoside triphosphate hydrolases"/>
    <property type="match status" value="1"/>
</dbReference>
<keyword evidence="3" id="KW-0547">Nucleotide-binding</keyword>
<dbReference type="InterPro" id="IPR003439">
    <property type="entry name" value="ABC_transporter-like_ATP-bd"/>
</dbReference>
<dbReference type="PANTHER" id="PTHR43166:SF30">
    <property type="entry name" value="METHIONINE IMPORT ATP-BINDING PROTEIN METN"/>
    <property type="match status" value="1"/>
</dbReference>
<keyword evidence="6" id="KW-0029">Amino-acid transport</keyword>
<comment type="caution">
    <text evidence="9">The sequence shown here is derived from an EMBL/GenBank/DDBJ whole genome shotgun (WGS) entry which is preliminary data.</text>
</comment>
<gene>
    <name evidence="9" type="ORF">JOC27_002374</name>
</gene>
<evidence type="ECO:0000313" key="10">
    <source>
        <dbReference type="Proteomes" id="UP000823201"/>
    </source>
</evidence>
<evidence type="ECO:0000256" key="6">
    <source>
        <dbReference type="ARBA" id="ARBA00022970"/>
    </source>
</evidence>
<evidence type="ECO:0000256" key="4">
    <source>
        <dbReference type="ARBA" id="ARBA00022840"/>
    </source>
</evidence>
<dbReference type="InterPro" id="IPR045865">
    <property type="entry name" value="ACT-like_dom_sf"/>
</dbReference>
<keyword evidence="5" id="KW-1278">Translocase</keyword>
<name>A0ABS2QAT2_9BACL</name>
<dbReference type="InterPro" id="IPR027417">
    <property type="entry name" value="P-loop_NTPase"/>
</dbReference>
<dbReference type="Proteomes" id="UP000823201">
    <property type="component" value="Unassembled WGS sequence"/>
</dbReference>
<keyword evidence="10" id="KW-1185">Reference proteome</keyword>
<dbReference type="SMART" id="SM00382">
    <property type="entry name" value="AAA"/>
    <property type="match status" value="1"/>
</dbReference>
<keyword evidence="9" id="KW-0436">Ligase</keyword>
<dbReference type="Pfam" id="PF09383">
    <property type="entry name" value="NIL"/>
    <property type="match status" value="1"/>
</dbReference>
<keyword evidence="4 9" id="KW-0067">ATP-binding</keyword>
<dbReference type="RefSeq" id="WP_205007457.1">
    <property type="nucleotide sequence ID" value="NZ_CBCRXA010000022.1"/>
</dbReference>
<dbReference type="SUPFAM" id="SSF55021">
    <property type="entry name" value="ACT-like"/>
    <property type="match status" value="1"/>
</dbReference>
<dbReference type="SMART" id="SM00930">
    <property type="entry name" value="NIL"/>
    <property type="match status" value="1"/>
</dbReference>
<proteinExistence type="predicted"/>
<evidence type="ECO:0000259" key="8">
    <source>
        <dbReference type="PROSITE" id="PS50893"/>
    </source>
</evidence>
<protein>
    <submittedName>
        <fullName evidence="9">D-methionine transport system ATP-binding protein</fullName>
    </submittedName>
</protein>
<organism evidence="9 10">
    <name type="scientific">Sporolactobacillus spathodeae</name>
    <dbReference type="NCBI Taxonomy" id="1465502"/>
    <lineage>
        <taxon>Bacteria</taxon>
        <taxon>Bacillati</taxon>
        <taxon>Bacillota</taxon>
        <taxon>Bacilli</taxon>
        <taxon>Bacillales</taxon>
        <taxon>Sporolactobacillaceae</taxon>
        <taxon>Sporolactobacillus</taxon>
    </lineage>
</organism>
<evidence type="ECO:0000256" key="5">
    <source>
        <dbReference type="ARBA" id="ARBA00022967"/>
    </source>
</evidence>
<dbReference type="Gene3D" id="3.40.50.300">
    <property type="entry name" value="P-loop containing nucleotide triphosphate hydrolases"/>
    <property type="match status" value="1"/>
</dbReference>